<sequence>MRPLNPDGTEWTQDTANIAMREIKAQCKADLHRVEEARSEGALSAATNYSPVVETMRDDNDPRLGSVRVVDPVLAAMKFPGQDMEALLKSRWSEFCAERREETPYRVKHLQERREALAERHQADGKALEERIGGLTPRQSAPEPSAERITSGQMPLPPVAQAETVAGASMATVVVEASPVKKRAWKRGDRGRPPKV</sequence>
<evidence type="ECO:0000313" key="2">
    <source>
        <dbReference type="EMBL" id="KKN19688.1"/>
    </source>
</evidence>
<accession>A0A0F9RQR7</accession>
<feature type="region of interest" description="Disordered" evidence="1">
    <location>
        <begin position="177"/>
        <end position="196"/>
    </location>
</feature>
<comment type="caution">
    <text evidence="2">The sequence shown here is derived from an EMBL/GenBank/DDBJ whole genome shotgun (WGS) entry which is preliminary data.</text>
</comment>
<organism evidence="2">
    <name type="scientific">marine sediment metagenome</name>
    <dbReference type="NCBI Taxonomy" id="412755"/>
    <lineage>
        <taxon>unclassified sequences</taxon>
        <taxon>metagenomes</taxon>
        <taxon>ecological metagenomes</taxon>
    </lineage>
</organism>
<feature type="compositionally biased region" description="Basic and acidic residues" evidence="1">
    <location>
        <begin position="186"/>
        <end position="196"/>
    </location>
</feature>
<dbReference type="AlphaFoldDB" id="A0A0F9RQR7"/>
<evidence type="ECO:0000256" key="1">
    <source>
        <dbReference type="SAM" id="MobiDB-lite"/>
    </source>
</evidence>
<protein>
    <submittedName>
        <fullName evidence="2">Uncharacterized protein</fullName>
    </submittedName>
</protein>
<name>A0A0F9RQR7_9ZZZZ</name>
<proteinExistence type="predicted"/>
<dbReference type="EMBL" id="LAZR01003311">
    <property type="protein sequence ID" value="KKN19688.1"/>
    <property type="molecule type" value="Genomic_DNA"/>
</dbReference>
<feature type="compositionally biased region" description="Basic and acidic residues" evidence="1">
    <location>
        <begin position="117"/>
        <end position="132"/>
    </location>
</feature>
<reference evidence="2" key="1">
    <citation type="journal article" date="2015" name="Nature">
        <title>Complex archaea that bridge the gap between prokaryotes and eukaryotes.</title>
        <authorList>
            <person name="Spang A."/>
            <person name="Saw J.H."/>
            <person name="Jorgensen S.L."/>
            <person name="Zaremba-Niedzwiedzka K."/>
            <person name="Martijn J."/>
            <person name="Lind A.E."/>
            <person name="van Eijk R."/>
            <person name="Schleper C."/>
            <person name="Guy L."/>
            <person name="Ettema T.J."/>
        </authorList>
    </citation>
    <scope>NUCLEOTIDE SEQUENCE</scope>
</reference>
<feature type="region of interest" description="Disordered" evidence="1">
    <location>
        <begin position="117"/>
        <end position="163"/>
    </location>
</feature>
<gene>
    <name evidence="2" type="ORF">LCGC14_0943320</name>
</gene>